<dbReference type="InterPro" id="IPR000620">
    <property type="entry name" value="EamA_dom"/>
</dbReference>
<evidence type="ECO:0000313" key="3">
    <source>
        <dbReference type="EMBL" id="MPN12683.1"/>
    </source>
</evidence>
<dbReference type="EMBL" id="VSSQ01059081">
    <property type="protein sequence ID" value="MPN12683.1"/>
    <property type="molecule type" value="Genomic_DNA"/>
</dbReference>
<dbReference type="GO" id="GO:0016020">
    <property type="term" value="C:membrane"/>
    <property type="evidence" value="ECO:0007669"/>
    <property type="project" value="InterPro"/>
</dbReference>
<feature type="transmembrane region" description="Helical" evidence="1">
    <location>
        <begin position="7"/>
        <end position="28"/>
    </location>
</feature>
<gene>
    <name evidence="3" type="ORF">SDC9_160002</name>
</gene>
<evidence type="ECO:0000259" key="2">
    <source>
        <dbReference type="Pfam" id="PF00892"/>
    </source>
</evidence>
<feature type="domain" description="EamA" evidence="2">
    <location>
        <begin position="3"/>
        <end position="64"/>
    </location>
</feature>
<dbReference type="Pfam" id="PF00892">
    <property type="entry name" value="EamA"/>
    <property type="match status" value="1"/>
</dbReference>
<sequence length="99" mass="10784">MITGVGAVFYIRGVAGVSAITGSILTLLEPVSCIFFDYTVLGRSVHSGMVIGCFFILAAAVVISLDNSVFLRKLLFGDRVMSSKKVPFWKRELLRPQGK</sequence>
<keyword evidence="1" id="KW-0472">Membrane</keyword>
<reference evidence="3" key="1">
    <citation type="submission" date="2019-08" db="EMBL/GenBank/DDBJ databases">
        <authorList>
            <person name="Kucharzyk K."/>
            <person name="Murdoch R.W."/>
            <person name="Higgins S."/>
            <person name="Loffler F."/>
        </authorList>
    </citation>
    <scope>NUCLEOTIDE SEQUENCE</scope>
</reference>
<protein>
    <recommendedName>
        <fullName evidence="2">EamA domain-containing protein</fullName>
    </recommendedName>
</protein>
<dbReference type="InterPro" id="IPR037185">
    <property type="entry name" value="EmrE-like"/>
</dbReference>
<comment type="caution">
    <text evidence="3">The sequence shown here is derived from an EMBL/GenBank/DDBJ whole genome shotgun (WGS) entry which is preliminary data.</text>
</comment>
<accession>A0A645FKF3</accession>
<feature type="transmembrane region" description="Helical" evidence="1">
    <location>
        <begin position="48"/>
        <end position="71"/>
    </location>
</feature>
<organism evidence="3">
    <name type="scientific">bioreactor metagenome</name>
    <dbReference type="NCBI Taxonomy" id="1076179"/>
    <lineage>
        <taxon>unclassified sequences</taxon>
        <taxon>metagenomes</taxon>
        <taxon>ecological metagenomes</taxon>
    </lineage>
</organism>
<evidence type="ECO:0000256" key="1">
    <source>
        <dbReference type="SAM" id="Phobius"/>
    </source>
</evidence>
<keyword evidence="1" id="KW-0812">Transmembrane</keyword>
<dbReference type="SUPFAM" id="SSF103481">
    <property type="entry name" value="Multidrug resistance efflux transporter EmrE"/>
    <property type="match status" value="1"/>
</dbReference>
<name>A0A645FKF3_9ZZZZ</name>
<dbReference type="AlphaFoldDB" id="A0A645FKF3"/>
<keyword evidence="1" id="KW-1133">Transmembrane helix</keyword>
<proteinExistence type="predicted"/>